<evidence type="ECO:0000256" key="1">
    <source>
        <dbReference type="SAM" id="Coils"/>
    </source>
</evidence>
<feature type="compositionally biased region" description="Basic and acidic residues" evidence="2">
    <location>
        <begin position="703"/>
        <end position="716"/>
    </location>
</feature>
<dbReference type="EMBL" id="JAMSHJ010000006">
    <property type="protein sequence ID" value="KAI5399618.1"/>
    <property type="molecule type" value="Genomic_DNA"/>
</dbReference>
<dbReference type="PANTHER" id="PTHR33701:SF3">
    <property type="entry name" value="TRANSCRIPTIONAL REGULATOR ATRX"/>
    <property type="match status" value="1"/>
</dbReference>
<feature type="compositionally biased region" description="Polar residues" evidence="2">
    <location>
        <begin position="327"/>
        <end position="339"/>
    </location>
</feature>
<dbReference type="AlphaFoldDB" id="A0A9D4WDQ3"/>
<organism evidence="3 4">
    <name type="scientific">Pisum sativum</name>
    <name type="common">Garden pea</name>
    <name type="synonym">Lathyrus oleraceus</name>
    <dbReference type="NCBI Taxonomy" id="3888"/>
    <lineage>
        <taxon>Eukaryota</taxon>
        <taxon>Viridiplantae</taxon>
        <taxon>Streptophyta</taxon>
        <taxon>Embryophyta</taxon>
        <taxon>Tracheophyta</taxon>
        <taxon>Spermatophyta</taxon>
        <taxon>Magnoliopsida</taxon>
        <taxon>eudicotyledons</taxon>
        <taxon>Gunneridae</taxon>
        <taxon>Pentapetalae</taxon>
        <taxon>rosids</taxon>
        <taxon>fabids</taxon>
        <taxon>Fabales</taxon>
        <taxon>Fabaceae</taxon>
        <taxon>Papilionoideae</taxon>
        <taxon>50 kb inversion clade</taxon>
        <taxon>NPAAA clade</taxon>
        <taxon>Hologalegina</taxon>
        <taxon>IRL clade</taxon>
        <taxon>Fabeae</taxon>
        <taxon>Lathyrus</taxon>
    </lineage>
</organism>
<proteinExistence type="predicted"/>
<feature type="compositionally biased region" description="Basic residues" evidence="2">
    <location>
        <begin position="181"/>
        <end position="190"/>
    </location>
</feature>
<dbReference type="Proteomes" id="UP001058974">
    <property type="component" value="Chromosome 6"/>
</dbReference>
<reference evidence="3 4" key="1">
    <citation type="journal article" date="2022" name="Nat. Genet.">
        <title>Improved pea reference genome and pan-genome highlight genomic features and evolutionary characteristics.</title>
        <authorList>
            <person name="Yang T."/>
            <person name="Liu R."/>
            <person name="Luo Y."/>
            <person name="Hu S."/>
            <person name="Wang D."/>
            <person name="Wang C."/>
            <person name="Pandey M.K."/>
            <person name="Ge S."/>
            <person name="Xu Q."/>
            <person name="Li N."/>
            <person name="Li G."/>
            <person name="Huang Y."/>
            <person name="Saxena R.K."/>
            <person name="Ji Y."/>
            <person name="Li M."/>
            <person name="Yan X."/>
            <person name="He Y."/>
            <person name="Liu Y."/>
            <person name="Wang X."/>
            <person name="Xiang C."/>
            <person name="Varshney R.K."/>
            <person name="Ding H."/>
            <person name="Gao S."/>
            <person name="Zong X."/>
        </authorList>
    </citation>
    <scope>NUCLEOTIDE SEQUENCE [LARGE SCALE GENOMIC DNA]</scope>
    <source>
        <strain evidence="3 4">cv. Zhongwan 6</strain>
    </source>
</reference>
<gene>
    <name evidence="3" type="ORF">KIW84_064807</name>
</gene>
<evidence type="ECO:0000313" key="4">
    <source>
        <dbReference type="Proteomes" id="UP001058974"/>
    </source>
</evidence>
<dbReference type="PANTHER" id="PTHR33701">
    <property type="entry name" value="TRANSMEMBRANE PROTEIN"/>
    <property type="match status" value="1"/>
</dbReference>
<feature type="coiled-coil region" evidence="1">
    <location>
        <begin position="41"/>
        <end position="75"/>
    </location>
</feature>
<feature type="region of interest" description="Disordered" evidence="2">
    <location>
        <begin position="287"/>
        <end position="345"/>
    </location>
</feature>
<accession>A0A9D4WDQ3</accession>
<keyword evidence="4" id="KW-1185">Reference proteome</keyword>
<feature type="compositionally biased region" description="Basic and acidic residues" evidence="2">
    <location>
        <begin position="153"/>
        <end position="164"/>
    </location>
</feature>
<feature type="compositionally biased region" description="Low complexity" evidence="2">
    <location>
        <begin position="89"/>
        <end position="102"/>
    </location>
</feature>
<feature type="region of interest" description="Disordered" evidence="2">
    <location>
        <begin position="1"/>
        <end position="20"/>
    </location>
</feature>
<feature type="region of interest" description="Disordered" evidence="2">
    <location>
        <begin position="582"/>
        <end position="716"/>
    </location>
</feature>
<protein>
    <submittedName>
        <fullName evidence="3">Uncharacterized protein</fullName>
    </submittedName>
</protein>
<feature type="region of interest" description="Disordered" evidence="2">
    <location>
        <begin position="361"/>
        <end position="443"/>
    </location>
</feature>
<evidence type="ECO:0000313" key="3">
    <source>
        <dbReference type="EMBL" id="KAI5399618.1"/>
    </source>
</evidence>
<name>A0A9D4WDQ3_PEA</name>
<feature type="compositionally biased region" description="Basic and acidic residues" evidence="2">
    <location>
        <begin position="314"/>
        <end position="324"/>
    </location>
</feature>
<feature type="region of interest" description="Disordered" evidence="2">
    <location>
        <begin position="153"/>
        <end position="190"/>
    </location>
</feature>
<feature type="region of interest" description="Disordered" evidence="2">
    <location>
        <begin position="89"/>
        <end position="136"/>
    </location>
</feature>
<feature type="compositionally biased region" description="Polar residues" evidence="2">
    <location>
        <begin position="165"/>
        <end position="180"/>
    </location>
</feature>
<feature type="compositionally biased region" description="Polar residues" evidence="2">
    <location>
        <begin position="370"/>
        <end position="385"/>
    </location>
</feature>
<dbReference type="Gramene" id="Psat06G0480700-T1">
    <property type="protein sequence ID" value="KAI5399618.1"/>
    <property type="gene ID" value="KIW84_064807"/>
</dbReference>
<feature type="compositionally biased region" description="Basic and acidic residues" evidence="2">
    <location>
        <begin position="287"/>
        <end position="300"/>
    </location>
</feature>
<dbReference type="OrthoDB" id="1939754at2759"/>
<comment type="caution">
    <text evidence="3">The sequence shown here is derived from an EMBL/GenBank/DDBJ whole genome shotgun (WGS) entry which is preliminary data.</text>
</comment>
<sequence length="716" mass="79882">MIMQNPALDPKDQRVTSSMEDSNAMTIEFLRARLLSERSISRSARQRLDELEKKVVELEEQLRTVTLQRKMAEKATADVLAILEDQGISDASVESDSSSDIDIPCESGISNDSSKEGERYTGSKGRQHGSDEMYGSCMNSSPVFIRSLSWKGRHDSPRSLEKYKNSNMRRQNSFSSANSSPKHHHGKSCRKIRHRLNRSAMEESNDKSVNDDCNENAFVSSSEGYPKISIAGSNIPRIESKIPEEDESEVNQVNKNHHVDEYGREEDMEKALEHQAQLIDQFEAMEKTQREWEDKFREKNSTTPDSYDPGNHSDMTEDKEESKDQIPYSSKVVTPNAQEYKSEPGGVKSSEVFKFEARDVMPKSHDDTRGYNNQNNSTLRTSSLVGQEKSHSPLSGNRNESSKNHNHQSSETNNHDPRGHGHPGSKPSFPNVIQGGLHQKDDASRNKNDLYALVFHKQSHEFNGVLESLKQARTSLQHELNRLPLVESSKAIKPSTFVGKSEGRFEIPVGFSGLFRLPTDFSDEASSRFGVHDSTAGFGSNLYHYNRGMSRTSDGQFITNPYHGAARSLSAVDQSHATRYLENGPISDSKKSHFDPFSNGGGPPYSSQPMYHPSFPINPSYHITSSNGGGPPNSSQPMYPSFPINPSYHITSSNGGGPPNSSQPMYPSFPINPSYHITSPKSPQMPFGGELSKPYSSRTVGFPHDDPFSFHGDHLR</sequence>
<evidence type="ECO:0000256" key="2">
    <source>
        <dbReference type="SAM" id="MobiDB-lite"/>
    </source>
</evidence>
<dbReference type="Gramene" id="Psat6g176680.1">
    <property type="protein sequence ID" value="Psat6g176680.1.cds"/>
    <property type="gene ID" value="Psat6g176680"/>
</dbReference>
<keyword evidence="1" id="KW-0175">Coiled coil</keyword>